<dbReference type="InterPro" id="IPR001594">
    <property type="entry name" value="Palmitoyltrfase_DHHC"/>
</dbReference>
<dbReference type="InterPro" id="IPR039859">
    <property type="entry name" value="PFA4/ZDH16/20/ERF2-like"/>
</dbReference>
<dbReference type="AlphaFoldDB" id="R7TEX7"/>
<gene>
    <name evidence="9" type="ORF">CAPTEDRAFT_137575</name>
</gene>
<evidence type="ECO:0000313" key="9">
    <source>
        <dbReference type="EMBL" id="ELT92047.1"/>
    </source>
</evidence>
<evidence type="ECO:0000256" key="6">
    <source>
        <dbReference type="ARBA" id="ARBA00023315"/>
    </source>
</evidence>
<dbReference type="Proteomes" id="UP000014760">
    <property type="component" value="Unassembled WGS sequence"/>
</dbReference>
<organism evidence="9">
    <name type="scientific">Capitella teleta</name>
    <name type="common">Polychaete worm</name>
    <dbReference type="NCBI Taxonomy" id="283909"/>
    <lineage>
        <taxon>Eukaryota</taxon>
        <taxon>Metazoa</taxon>
        <taxon>Spiralia</taxon>
        <taxon>Lophotrochozoa</taxon>
        <taxon>Annelida</taxon>
        <taxon>Polychaeta</taxon>
        <taxon>Sedentaria</taxon>
        <taxon>Scolecida</taxon>
        <taxon>Capitellidae</taxon>
        <taxon>Capitella</taxon>
    </lineage>
</organism>
<dbReference type="STRING" id="283909.R7TEX7"/>
<feature type="domain" description="Palmitoyltransferase DHHC" evidence="8">
    <location>
        <begin position="85"/>
        <end position="224"/>
    </location>
</feature>
<dbReference type="HOGENOM" id="CLU_027721_5_1_1"/>
<keyword evidence="11" id="KW-1185">Reference proteome</keyword>
<feature type="transmembrane region" description="Helical" evidence="7">
    <location>
        <begin position="45"/>
        <end position="68"/>
    </location>
</feature>
<evidence type="ECO:0000256" key="4">
    <source>
        <dbReference type="ARBA" id="ARBA00022989"/>
    </source>
</evidence>
<feature type="transmembrane region" description="Helical" evidence="7">
    <location>
        <begin position="183"/>
        <end position="207"/>
    </location>
</feature>
<dbReference type="FunCoup" id="R7TEX7">
    <property type="interactions" value="765"/>
</dbReference>
<dbReference type="EnsemblMetazoa" id="CapteT137575">
    <property type="protein sequence ID" value="CapteP137575"/>
    <property type="gene ID" value="CapteG137575"/>
</dbReference>
<comment type="catalytic activity">
    <reaction evidence="7">
        <text>L-cysteinyl-[protein] + hexadecanoyl-CoA = S-hexadecanoyl-L-cysteinyl-[protein] + CoA</text>
        <dbReference type="Rhea" id="RHEA:36683"/>
        <dbReference type="Rhea" id="RHEA-COMP:10131"/>
        <dbReference type="Rhea" id="RHEA-COMP:11032"/>
        <dbReference type="ChEBI" id="CHEBI:29950"/>
        <dbReference type="ChEBI" id="CHEBI:57287"/>
        <dbReference type="ChEBI" id="CHEBI:57379"/>
        <dbReference type="ChEBI" id="CHEBI:74151"/>
        <dbReference type="EC" id="2.3.1.225"/>
    </reaction>
</comment>
<keyword evidence="3 7" id="KW-0812">Transmembrane</keyword>
<evidence type="ECO:0000256" key="2">
    <source>
        <dbReference type="ARBA" id="ARBA00022679"/>
    </source>
</evidence>
<keyword evidence="2 7" id="KW-0808">Transferase</keyword>
<name>R7TEX7_CAPTE</name>
<keyword evidence="5 7" id="KW-0472">Membrane</keyword>
<dbReference type="EMBL" id="AMQN01013517">
    <property type="status" value="NOT_ANNOTATED_CDS"/>
    <property type="molecule type" value="Genomic_DNA"/>
</dbReference>
<evidence type="ECO:0000313" key="11">
    <source>
        <dbReference type="Proteomes" id="UP000014760"/>
    </source>
</evidence>
<comment type="subcellular location">
    <subcellularLocation>
        <location evidence="1">Membrane</location>
        <topology evidence="1">Multi-pass membrane protein</topology>
    </subcellularLocation>
</comment>
<evidence type="ECO:0000259" key="8">
    <source>
        <dbReference type="Pfam" id="PF01529"/>
    </source>
</evidence>
<comment type="similarity">
    <text evidence="7">Belongs to the DHHC palmitoyltransferase family.</text>
</comment>
<dbReference type="OrthoDB" id="302728at2759"/>
<evidence type="ECO:0000256" key="5">
    <source>
        <dbReference type="ARBA" id="ARBA00023136"/>
    </source>
</evidence>
<dbReference type="EC" id="2.3.1.225" evidence="7"/>
<reference evidence="9 11" key="2">
    <citation type="journal article" date="2013" name="Nature">
        <title>Insights into bilaterian evolution from three spiralian genomes.</title>
        <authorList>
            <person name="Simakov O."/>
            <person name="Marletaz F."/>
            <person name="Cho S.J."/>
            <person name="Edsinger-Gonzales E."/>
            <person name="Havlak P."/>
            <person name="Hellsten U."/>
            <person name="Kuo D.H."/>
            <person name="Larsson T."/>
            <person name="Lv J."/>
            <person name="Arendt D."/>
            <person name="Savage R."/>
            <person name="Osoegawa K."/>
            <person name="de Jong P."/>
            <person name="Grimwood J."/>
            <person name="Chapman J.A."/>
            <person name="Shapiro H."/>
            <person name="Aerts A."/>
            <person name="Otillar R.P."/>
            <person name="Terry A.Y."/>
            <person name="Boore J.L."/>
            <person name="Grigoriev I.V."/>
            <person name="Lindberg D.R."/>
            <person name="Seaver E.C."/>
            <person name="Weisblat D.A."/>
            <person name="Putnam N.H."/>
            <person name="Rokhsar D.S."/>
        </authorList>
    </citation>
    <scope>NUCLEOTIDE SEQUENCE</scope>
    <source>
        <strain evidence="9 11">I ESC-2004</strain>
    </source>
</reference>
<keyword evidence="4 7" id="KW-1133">Transmembrane helix</keyword>
<dbReference type="GO" id="GO:0016020">
    <property type="term" value="C:membrane"/>
    <property type="evidence" value="ECO:0007669"/>
    <property type="project" value="UniProtKB-SubCell"/>
</dbReference>
<accession>R7TEX7</accession>
<evidence type="ECO:0000256" key="7">
    <source>
        <dbReference type="RuleBase" id="RU079119"/>
    </source>
</evidence>
<sequence>MSLIPRDFSDRIAFFVMLGAIHLITFFELLVILPYIDQDRTKTYWLHFTIGMCFYFDIMSNIGFILTIDTTSGSVIMPSVLKLGWRFCSTCEANAPPRSHHCWMCNKCILKRDHHCTFTGNCIGFSNQRYFLTFILHLTCAAIYCNYLNMDYTWEVLGGFNFKSVITMFVPLVAWMFGFAATYGFFVAFVSALCVIGCLLLSTFSVYHVNNLVHGQTTSEKTHKVHDYDLGLVGNIREVFGVKWYVAWVSPWISSPLPGDGVSFLTKQQHDREGHVIICPMKTAFDPQQNLF</sequence>
<evidence type="ECO:0000256" key="1">
    <source>
        <dbReference type="ARBA" id="ARBA00004141"/>
    </source>
</evidence>
<feature type="transmembrane region" description="Helical" evidence="7">
    <location>
        <begin position="130"/>
        <end position="148"/>
    </location>
</feature>
<evidence type="ECO:0000256" key="3">
    <source>
        <dbReference type="ARBA" id="ARBA00022692"/>
    </source>
</evidence>
<reference evidence="10" key="3">
    <citation type="submission" date="2015-06" db="UniProtKB">
        <authorList>
            <consortium name="EnsemblMetazoa"/>
        </authorList>
    </citation>
    <scope>IDENTIFICATION</scope>
</reference>
<proteinExistence type="inferred from homology"/>
<feature type="transmembrane region" description="Helical" evidence="7">
    <location>
        <begin position="12"/>
        <end position="33"/>
    </location>
</feature>
<dbReference type="OMA" id="RMHLTWL"/>
<reference evidence="11" key="1">
    <citation type="submission" date="2012-12" db="EMBL/GenBank/DDBJ databases">
        <authorList>
            <person name="Hellsten U."/>
            <person name="Grimwood J."/>
            <person name="Chapman J.A."/>
            <person name="Shapiro H."/>
            <person name="Aerts A."/>
            <person name="Otillar R.P."/>
            <person name="Terry A.Y."/>
            <person name="Boore J.L."/>
            <person name="Simakov O."/>
            <person name="Marletaz F."/>
            <person name="Cho S.-J."/>
            <person name="Edsinger-Gonzales E."/>
            <person name="Havlak P."/>
            <person name="Kuo D.-H."/>
            <person name="Larsson T."/>
            <person name="Lv J."/>
            <person name="Arendt D."/>
            <person name="Savage R."/>
            <person name="Osoegawa K."/>
            <person name="de Jong P."/>
            <person name="Lindberg D.R."/>
            <person name="Seaver E.C."/>
            <person name="Weisblat D.A."/>
            <person name="Putnam N.H."/>
            <person name="Grigoriev I.V."/>
            <person name="Rokhsar D.S."/>
        </authorList>
    </citation>
    <scope>NUCLEOTIDE SEQUENCE</scope>
    <source>
        <strain evidence="11">I ESC-2004</strain>
    </source>
</reference>
<dbReference type="PANTHER" id="PTHR12246">
    <property type="entry name" value="PALMITOYLTRANSFERASE ZDHHC16"/>
    <property type="match status" value="1"/>
</dbReference>
<protein>
    <recommendedName>
        <fullName evidence="7">Palmitoyltransferase</fullName>
        <ecNumber evidence="7">2.3.1.225</ecNumber>
    </recommendedName>
</protein>
<dbReference type="EMBL" id="KB310276">
    <property type="protein sequence ID" value="ELT92047.1"/>
    <property type="molecule type" value="Genomic_DNA"/>
</dbReference>
<evidence type="ECO:0000313" key="10">
    <source>
        <dbReference type="EnsemblMetazoa" id="CapteP137575"/>
    </source>
</evidence>
<keyword evidence="6 7" id="KW-0012">Acyltransferase</keyword>
<dbReference type="Pfam" id="PF01529">
    <property type="entry name" value="DHHC"/>
    <property type="match status" value="1"/>
</dbReference>
<dbReference type="PROSITE" id="PS50216">
    <property type="entry name" value="DHHC"/>
    <property type="match status" value="1"/>
</dbReference>
<comment type="domain">
    <text evidence="7">The DHHC domain is required for palmitoyltransferase activity.</text>
</comment>
<dbReference type="GO" id="GO:0019706">
    <property type="term" value="F:protein-cysteine S-palmitoyltransferase activity"/>
    <property type="evidence" value="ECO:0007669"/>
    <property type="project" value="UniProtKB-EC"/>
</dbReference>
<feature type="transmembrane region" description="Helical" evidence="7">
    <location>
        <begin position="160"/>
        <end position="177"/>
    </location>
</feature>